<protein>
    <submittedName>
        <fullName evidence="2">Ribbon-helix-helix protein, copG family</fullName>
    </submittedName>
</protein>
<dbReference type="InterPro" id="IPR013321">
    <property type="entry name" value="Arc_rbn_hlx_hlx"/>
</dbReference>
<dbReference type="Pfam" id="PF01402">
    <property type="entry name" value="RHH_1"/>
    <property type="match status" value="1"/>
</dbReference>
<dbReference type="GO" id="GO:0006355">
    <property type="term" value="P:regulation of DNA-templated transcription"/>
    <property type="evidence" value="ECO:0007669"/>
    <property type="project" value="InterPro"/>
</dbReference>
<name>A0A8S5QJJ5_9CAUD</name>
<evidence type="ECO:0000259" key="1">
    <source>
        <dbReference type="Pfam" id="PF01402"/>
    </source>
</evidence>
<feature type="domain" description="Ribbon-helix-helix protein CopG" evidence="1">
    <location>
        <begin position="16"/>
        <end position="52"/>
    </location>
</feature>
<dbReference type="CDD" id="cd21631">
    <property type="entry name" value="RHH_CopG_NikR-like"/>
    <property type="match status" value="1"/>
</dbReference>
<organism evidence="2">
    <name type="scientific">Siphoviridae sp. ctXmm2</name>
    <dbReference type="NCBI Taxonomy" id="2825546"/>
    <lineage>
        <taxon>Viruses</taxon>
        <taxon>Duplodnaviria</taxon>
        <taxon>Heunggongvirae</taxon>
        <taxon>Uroviricota</taxon>
        <taxon>Caudoviricetes</taxon>
    </lineage>
</organism>
<evidence type="ECO:0000313" key="2">
    <source>
        <dbReference type="EMBL" id="DAE18700.1"/>
    </source>
</evidence>
<reference evidence="2" key="1">
    <citation type="journal article" date="2021" name="Proc. Natl. Acad. Sci. U.S.A.">
        <title>A Catalog of Tens of Thousands of Viruses from Human Metagenomes Reveals Hidden Associations with Chronic Diseases.</title>
        <authorList>
            <person name="Tisza M.J."/>
            <person name="Buck C.B."/>
        </authorList>
    </citation>
    <scope>NUCLEOTIDE SEQUENCE</scope>
    <source>
        <strain evidence="2">CtXmm2</strain>
    </source>
</reference>
<dbReference type="SUPFAM" id="SSF47598">
    <property type="entry name" value="Ribbon-helix-helix"/>
    <property type="match status" value="1"/>
</dbReference>
<dbReference type="Gene3D" id="1.10.1220.10">
    <property type="entry name" value="Met repressor-like"/>
    <property type="match status" value="1"/>
</dbReference>
<dbReference type="InterPro" id="IPR002145">
    <property type="entry name" value="CopG"/>
</dbReference>
<proteinExistence type="predicted"/>
<dbReference type="EMBL" id="BK015661">
    <property type="protein sequence ID" value="DAE18700.1"/>
    <property type="molecule type" value="Genomic_DNA"/>
</dbReference>
<accession>A0A8S5QJJ5</accession>
<sequence length="55" mass="6598">MARQKKEPGQKYVRQNISMEPEQLKLLTEYCQKEERSISWVIRQALTEYLVRNGV</sequence>
<dbReference type="InterPro" id="IPR010985">
    <property type="entry name" value="Ribbon_hlx_hlx"/>
</dbReference>